<dbReference type="EMBL" id="CAUYUJ010017300">
    <property type="protein sequence ID" value="CAK0873639.1"/>
    <property type="molecule type" value="Genomic_DNA"/>
</dbReference>
<evidence type="ECO:0000256" key="3">
    <source>
        <dbReference type="ARBA" id="ARBA00023295"/>
    </source>
</evidence>
<evidence type="ECO:0000256" key="5">
    <source>
        <dbReference type="SAM" id="MobiDB-lite"/>
    </source>
</evidence>
<evidence type="ECO:0008006" key="8">
    <source>
        <dbReference type="Google" id="ProtNLM"/>
    </source>
</evidence>
<dbReference type="Gene3D" id="3.20.20.80">
    <property type="entry name" value="Glycosidases"/>
    <property type="match status" value="1"/>
</dbReference>
<organism evidence="6 7">
    <name type="scientific">Prorocentrum cordatum</name>
    <dbReference type="NCBI Taxonomy" id="2364126"/>
    <lineage>
        <taxon>Eukaryota</taxon>
        <taxon>Sar</taxon>
        <taxon>Alveolata</taxon>
        <taxon>Dinophyceae</taxon>
        <taxon>Prorocentrales</taxon>
        <taxon>Prorocentraceae</taxon>
        <taxon>Prorocentrum</taxon>
    </lineage>
</organism>
<dbReference type="InterPro" id="IPR033132">
    <property type="entry name" value="GH_1_N_CS"/>
</dbReference>
<comment type="caution">
    <text evidence="6">The sequence shown here is derived from an EMBL/GenBank/DDBJ whole genome shotgun (WGS) entry which is preliminary data.</text>
</comment>
<accession>A0ABN9VL53</accession>
<keyword evidence="2" id="KW-0378">Hydrolase</keyword>
<dbReference type="Pfam" id="PF00232">
    <property type="entry name" value="Glyco_hydro_1"/>
    <property type="match status" value="2"/>
</dbReference>
<evidence type="ECO:0000313" key="6">
    <source>
        <dbReference type="EMBL" id="CAK0873639.1"/>
    </source>
</evidence>
<evidence type="ECO:0000256" key="4">
    <source>
        <dbReference type="RuleBase" id="RU003690"/>
    </source>
</evidence>
<gene>
    <name evidence="6" type="ORF">PCOR1329_LOCUS58777</name>
</gene>
<dbReference type="PANTHER" id="PTHR10353">
    <property type="entry name" value="GLYCOSYL HYDROLASE"/>
    <property type="match status" value="1"/>
</dbReference>
<evidence type="ECO:0000256" key="1">
    <source>
        <dbReference type="ARBA" id="ARBA00010838"/>
    </source>
</evidence>
<reference evidence="6" key="1">
    <citation type="submission" date="2023-10" db="EMBL/GenBank/DDBJ databases">
        <authorList>
            <person name="Chen Y."/>
            <person name="Shah S."/>
            <person name="Dougan E. K."/>
            <person name="Thang M."/>
            <person name="Chan C."/>
        </authorList>
    </citation>
    <scope>NUCLEOTIDE SEQUENCE [LARGE SCALE GENOMIC DNA]</scope>
</reference>
<dbReference type="PANTHER" id="PTHR10353:SF36">
    <property type="entry name" value="LP05116P"/>
    <property type="match status" value="1"/>
</dbReference>
<sequence>MCRQCCRHCWHHVCDCSWRLRRTTECRGFEECPSYPMPYAWNEWPLTYDYEGAFPPDFVFGMGVAAFQIEGAYNEDGKGASIWDTFTGTDTVGMPGADCSYCCKKAPCPIGENMMAVGGNGSTGAVADDFYHMWETDLAVMRSMGLRAFRFSISWPRVIPTGQIQDGVNEKGIRFYNNLIDGLLAANITPYVTLYHWDLPQGLVDPKRGLDAWWSNDSSGVPTGQITAAFGDYADLCFREFGDRVKHWFTFNEPNHFLYGGVDEAPNTPQSKVRWPNAYVAAHNVLTAHGAVHQLYRSRYRDEQKGSIGIVFNQNWFEPNSTEPKDVAAAERALLFGLGWFADPIFSGTGDYPAPMRAVFRSQGVDLPVFTREQRQNISSSADFFAVNFYSSKFAGDADPTWGNTRSLTTRAAGSLPSPTPPPGPWRSGPRRGACLGGGPCGSTRGPGASESC</sequence>
<keyword evidence="7" id="KW-1185">Reference proteome</keyword>
<feature type="region of interest" description="Disordered" evidence="5">
    <location>
        <begin position="401"/>
        <end position="453"/>
    </location>
</feature>
<comment type="similarity">
    <text evidence="1 4">Belongs to the glycosyl hydrolase 1 family.</text>
</comment>
<dbReference type="SUPFAM" id="SSF51445">
    <property type="entry name" value="(Trans)glycosidases"/>
    <property type="match status" value="1"/>
</dbReference>
<dbReference type="PROSITE" id="PS00653">
    <property type="entry name" value="GLYCOSYL_HYDROL_F1_2"/>
    <property type="match status" value="1"/>
</dbReference>
<protein>
    <recommendedName>
        <fullName evidence="8">Beta-glucosidase</fullName>
    </recommendedName>
</protein>
<dbReference type="Proteomes" id="UP001189429">
    <property type="component" value="Unassembled WGS sequence"/>
</dbReference>
<feature type="compositionally biased region" description="Low complexity" evidence="5">
    <location>
        <begin position="442"/>
        <end position="453"/>
    </location>
</feature>
<evidence type="ECO:0000313" key="7">
    <source>
        <dbReference type="Proteomes" id="UP001189429"/>
    </source>
</evidence>
<dbReference type="InterPro" id="IPR001360">
    <property type="entry name" value="Glyco_hydro_1"/>
</dbReference>
<name>A0ABN9VL53_9DINO</name>
<proteinExistence type="inferred from homology"/>
<evidence type="ECO:0000256" key="2">
    <source>
        <dbReference type="ARBA" id="ARBA00022801"/>
    </source>
</evidence>
<keyword evidence="3" id="KW-0326">Glycosidase</keyword>
<dbReference type="InterPro" id="IPR017853">
    <property type="entry name" value="GH"/>
</dbReference>